<evidence type="ECO:0000256" key="4">
    <source>
        <dbReference type="ARBA" id="ARBA00022801"/>
    </source>
</evidence>
<protein>
    <submittedName>
        <fullName evidence="5">Hydrogenase maturation protease</fullName>
        <ecNumber evidence="5">3.4.24.-</ecNumber>
    </submittedName>
</protein>
<keyword evidence="2 5" id="KW-0645">Protease</keyword>
<dbReference type="GO" id="GO:0004190">
    <property type="term" value="F:aspartic-type endopeptidase activity"/>
    <property type="evidence" value="ECO:0007669"/>
    <property type="project" value="UniProtKB-KW"/>
</dbReference>
<evidence type="ECO:0000256" key="1">
    <source>
        <dbReference type="ARBA" id="ARBA00006814"/>
    </source>
</evidence>
<dbReference type="PANTHER" id="PTHR30302">
    <property type="entry name" value="HYDROGENASE 1 MATURATION PROTEASE"/>
    <property type="match status" value="1"/>
</dbReference>
<evidence type="ECO:0000256" key="3">
    <source>
        <dbReference type="ARBA" id="ARBA00022750"/>
    </source>
</evidence>
<dbReference type="PANTHER" id="PTHR30302:SF1">
    <property type="entry name" value="HYDROGENASE 2 MATURATION PROTEASE"/>
    <property type="match status" value="1"/>
</dbReference>
<evidence type="ECO:0000256" key="2">
    <source>
        <dbReference type="ARBA" id="ARBA00022670"/>
    </source>
</evidence>
<dbReference type="InterPro" id="IPR023430">
    <property type="entry name" value="Pept_HybD-like_dom_sf"/>
</dbReference>
<dbReference type="EMBL" id="FPHU01000084">
    <property type="protein sequence ID" value="SFV80499.1"/>
    <property type="molecule type" value="Genomic_DNA"/>
</dbReference>
<name>A0A1W1DGV3_9ZZZZ</name>
<comment type="similarity">
    <text evidence="1">Belongs to the peptidase A31 family.</text>
</comment>
<keyword evidence="4 5" id="KW-0378">Hydrolase</keyword>
<reference evidence="5" key="1">
    <citation type="submission" date="2016-10" db="EMBL/GenBank/DDBJ databases">
        <authorList>
            <person name="de Groot N.N."/>
        </authorList>
    </citation>
    <scope>NUCLEOTIDE SEQUENCE</scope>
</reference>
<dbReference type="PRINTS" id="PR00446">
    <property type="entry name" value="HYDRGNUPTAKE"/>
</dbReference>
<dbReference type="GO" id="GO:0008047">
    <property type="term" value="F:enzyme activator activity"/>
    <property type="evidence" value="ECO:0007669"/>
    <property type="project" value="InterPro"/>
</dbReference>
<gene>
    <name evidence="5" type="ORF">MNB_SUP05-13-635</name>
</gene>
<evidence type="ECO:0000313" key="5">
    <source>
        <dbReference type="EMBL" id="SFV80499.1"/>
    </source>
</evidence>
<dbReference type="NCBIfam" id="TIGR00072">
    <property type="entry name" value="hydrog_prot"/>
    <property type="match status" value="1"/>
</dbReference>
<proteinExistence type="inferred from homology"/>
<organism evidence="5">
    <name type="scientific">hydrothermal vent metagenome</name>
    <dbReference type="NCBI Taxonomy" id="652676"/>
    <lineage>
        <taxon>unclassified sequences</taxon>
        <taxon>metagenomes</taxon>
        <taxon>ecological metagenomes</taxon>
    </lineage>
</organism>
<keyword evidence="3" id="KW-0064">Aspartyl protease</keyword>
<dbReference type="InterPro" id="IPR000671">
    <property type="entry name" value="Peptidase_A31"/>
</dbReference>
<dbReference type="GO" id="GO:0016485">
    <property type="term" value="P:protein processing"/>
    <property type="evidence" value="ECO:0007669"/>
    <property type="project" value="TreeGrafter"/>
</dbReference>
<dbReference type="Gene3D" id="3.40.50.1450">
    <property type="entry name" value="HybD-like"/>
    <property type="match status" value="1"/>
</dbReference>
<dbReference type="AlphaFoldDB" id="A0A1W1DGV3"/>
<dbReference type="SUPFAM" id="SSF53163">
    <property type="entry name" value="HybD-like"/>
    <property type="match status" value="1"/>
</dbReference>
<sequence length="162" mass="17986">MGVGNVLQGDDGFGVELAHRLMARTDLPDHIKLMETGIGGMSLIQELMYGYDALLILDAYQNNGEAGQLYLLEPILPDLSGLKPHELRDYFSDTHYATPMRALNFLSRVGQLPKVVNIIGCEPEEIDDMTLGLSEVVKAAIPKAEKMTIDWINRHLQAEAYT</sequence>
<dbReference type="EC" id="3.4.24.-" evidence="5"/>
<accession>A0A1W1DGV3</accession>
<dbReference type="Pfam" id="PF01750">
    <property type="entry name" value="HycI"/>
    <property type="match status" value="1"/>
</dbReference>